<dbReference type="Gene3D" id="3.40.630.10">
    <property type="entry name" value="Zn peptidases"/>
    <property type="match status" value="1"/>
</dbReference>
<dbReference type="PANTHER" id="PTHR11705">
    <property type="entry name" value="PROTEASE FAMILY M14 CARBOXYPEPTIDASE A,B"/>
    <property type="match status" value="1"/>
</dbReference>
<comment type="function">
    <text evidence="13">Involved in the digestion of the blood meal.</text>
</comment>
<dbReference type="Pfam" id="PF02244">
    <property type="entry name" value="Propep_M14"/>
    <property type="match status" value="1"/>
</dbReference>
<evidence type="ECO:0000313" key="19">
    <source>
        <dbReference type="Proteomes" id="UP001627154"/>
    </source>
</evidence>
<evidence type="ECO:0000256" key="14">
    <source>
        <dbReference type="ARBA" id="ARBA00069039"/>
    </source>
</evidence>
<dbReference type="PROSITE" id="PS00132">
    <property type="entry name" value="CARBOXYPEPT_ZN_1"/>
    <property type="match status" value="1"/>
</dbReference>
<dbReference type="CDD" id="cd03860">
    <property type="entry name" value="M14_CP_A-B_like"/>
    <property type="match status" value="1"/>
</dbReference>
<comment type="similarity">
    <text evidence="3 15">Belongs to the peptidase M14 family.</text>
</comment>
<evidence type="ECO:0000256" key="8">
    <source>
        <dbReference type="ARBA" id="ARBA00022729"/>
    </source>
</evidence>
<dbReference type="FunFam" id="3.30.70.340:FF:000002">
    <property type="entry name" value="Carboxypeptidase A"/>
    <property type="match status" value="1"/>
</dbReference>
<dbReference type="Pfam" id="PF00246">
    <property type="entry name" value="Peptidase_M14"/>
    <property type="match status" value="1"/>
</dbReference>
<evidence type="ECO:0000256" key="4">
    <source>
        <dbReference type="ARBA" id="ARBA00022525"/>
    </source>
</evidence>
<evidence type="ECO:0000259" key="17">
    <source>
        <dbReference type="PROSITE" id="PS52035"/>
    </source>
</evidence>
<keyword evidence="11" id="KW-0482">Metalloprotease</keyword>
<evidence type="ECO:0000256" key="13">
    <source>
        <dbReference type="ARBA" id="ARBA00057299"/>
    </source>
</evidence>
<dbReference type="InterPro" id="IPR036990">
    <property type="entry name" value="M14A-like_propep"/>
</dbReference>
<keyword evidence="7" id="KW-0479">Metal-binding</keyword>
<comment type="caution">
    <text evidence="18">The sequence shown here is derived from an EMBL/GenBank/DDBJ whole genome shotgun (WGS) entry which is preliminary data.</text>
</comment>
<comment type="subcellular location">
    <subcellularLocation>
        <location evidence="2">Secreted</location>
    </subcellularLocation>
</comment>
<dbReference type="GO" id="GO:0005576">
    <property type="term" value="C:extracellular region"/>
    <property type="evidence" value="ECO:0007669"/>
    <property type="project" value="UniProtKB-SubCell"/>
</dbReference>
<accession>A0ABD2VZB9</accession>
<dbReference type="GO" id="GO:0004180">
    <property type="term" value="F:carboxypeptidase activity"/>
    <property type="evidence" value="ECO:0007669"/>
    <property type="project" value="UniProtKB-KW"/>
</dbReference>
<dbReference type="PANTHER" id="PTHR11705:SF153">
    <property type="entry name" value="ZINC CARBOXYPEPTIDASE A 1-LIKE PROTEIN"/>
    <property type="match status" value="1"/>
</dbReference>
<feature type="domain" description="Peptidase M14" evidence="17">
    <location>
        <begin position="115"/>
        <end position="405"/>
    </location>
</feature>
<dbReference type="FunFam" id="3.40.630.10:FF:000040">
    <property type="entry name" value="zinc carboxypeptidase"/>
    <property type="match status" value="1"/>
</dbReference>
<keyword evidence="4" id="KW-0964">Secreted</keyword>
<proteinExistence type="inferred from homology"/>
<evidence type="ECO:0000256" key="1">
    <source>
        <dbReference type="ARBA" id="ARBA00001947"/>
    </source>
</evidence>
<evidence type="ECO:0000256" key="12">
    <source>
        <dbReference type="ARBA" id="ARBA00023157"/>
    </source>
</evidence>
<sequence length="416" mass="47728">MWIKLLLVALVATLSLADKERFDGFKVFRVVPSTDEHVDILKQLTMENGYAFWTYPTKVNQPVDVMVSQEKLNEFYKLMESTRMKYEEFIEDVQRLIDTENPHITREDFGYSHKKYHTLDEIYQWFELLTKQYPDLVSIIEVGKTYEGRTIKGVKISYGSKNPGIFIEGGIHAREWISPATVTYLIDQFLTSTDSKIRKLAESHDWYMVPSVNPDGYVYTHEKNRMWRKTRSGSGLCKGADANRNWGFMWNSGGASSIPCLENYAGKGPFSEIETKTLSQYLASLKGKLFAYISFHSYSQLLMFPYGHTTKHLDNHEEEKAIGMKAIGALAERYGTQYVTGNIAETIYVASGNSMDWVKATLKLPVTYTYELRDKGRYGFLLPADQIIPNGEEVMDSLVTMFDEAIKFGYPKPTEE</sequence>
<keyword evidence="10" id="KW-0862">Zinc</keyword>
<evidence type="ECO:0000256" key="7">
    <source>
        <dbReference type="ARBA" id="ARBA00022723"/>
    </source>
</evidence>
<protein>
    <recommendedName>
        <fullName evidence="14">Zinc carboxypeptidase A 1</fullName>
    </recommendedName>
</protein>
<keyword evidence="8 16" id="KW-0732">Signal</keyword>
<evidence type="ECO:0000256" key="9">
    <source>
        <dbReference type="ARBA" id="ARBA00022801"/>
    </source>
</evidence>
<feature type="chain" id="PRO_5044822777" description="Zinc carboxypeptidase A 1" evidence="16">
    <location>
        <begin position="18"/>
        <end position="416"/>
    </location>
</feature>
<dbReference type="PRINTS" id="PR00765">
    <property type="entry name" value="CRBOXYPTASEA"/>
</dbReference>
<keyword evidence="12" id="KW-1015">Disulfide bond</keyword>
<evidence type="ECO:0000313" key="18">
    <source>
        <dbReference type="EMBL" id="KAL3385967.1"/>
    </source>
</evidence>
<evidence type="ECO:0000256" key="11">
    <source>
        <dbReference type="ARBA" id="ARBA00023049"/>
    </source>
</evidence>
<dbReference type="InterPro" id="IPR003146">
    <property type="entry name" value="M14A_act_pep"/>
</dbReference>
<dbReference type="SMART" id="SM00631">
    <property type="entry name" value="Zn_pept"/>
    <property type="match status" value="1"/>
</dbReference>
<dbReference type="AlphaFoldDB" id="A0ABD2VZB9"/>
<comment type="cofactor">
    <cofactor evidence="1">
        <name>Zn(2+)</name>
        <dbReference type="ChEBI" id="CHEBI:29105"/>
    </cofactor>
</comment>
<dbReference type="PROSITE" id="PS00133">
    <property type="entry name" value="CARBOXYPEPT_ZN_2"/>
    <property type="match status" value="1"/>
</dbReference>
<keyword evidence="9" id="KW-0378">Hydrolase</keyword>
<evidence type="ECO:0000256" key="5">
    <source>
        <dbReference type="ARBA" id="ARBA00022645"/>
    </source>
</evidence>
<gene>
    <name evidence="18" type="ORF">TKK_018485</name>
</gene>
<dbReference type="GO" id="GO:0046872">
    <property type="term" value="F:metal ion binding"/>
    <property type="evidence" value="ECO:0007669"/>
    <property type="project" value="UniProtKB-KW"/>
</dbReference>
<evidence type="ECO:0000256" key="6">
    <source>
        <dbReference type="ARBA" id="ARBA00022670"/>
    </source>
</evidence>
<dbReference type="GO" id="GO:0008237">
    <property type="term" value="F:metallopeptidase activity"/>
    <property type="evidence" value="ECO:0007669"/>
    <property type="project" value="UniProtKB-KW"/>
</dbReference>
<dbReference type="SUPFAM" id="SSF53187">
    <property type="entry name" value="Zn-dependent exopeptidases"/>
    <property type="match status" value="1"/>
</dbReference>
<dbReference type="PROSITE" id="PS52035">
    <property type="entry name" value="PEPTIDASE_M14"/>
    <property type="match status" value="1"/>
</dbReference>
<keyword evidence="5" id="KW-0121">Carboxypeptidase</keyword>
<evidence type="ECO:0000256" key="15">
    <source>
        <dbReference type="PROSITE-ProRule" id="PRU01379"/>
    </source>
</evidence>
<keyword evidence="19" id="KW-1185">Reference proteome</keyword>
<dbReference type="GO" id="GO:0006508">
    <property type="term" value="P:proteolysis"/>
    <property type="evidence" value="ECO:0007669"/>
    <property type="project" value="UniProtKB-KW"/>
</dbReference>
<dbReference type="InterPro" id="IPR057246">
    <property type="entry name" value="CARBOXYPEPT_ZN_1"/>
</dbReference>
<organism evidence="18 19">
    <name type="scientific">Trichogramma kaykai</name>
    <dbReference type="NCBI Taxonomy" id="54128"/>
    <lineage>
        <taxon>Eukaryota</taxon>
        <taxon>Metazoa</taxon>
        <taxon>Ecdysozoa</taxon>
        <taxon>Arthropoda</taxon>
        <taxon>Hexapoda</taxon>
        <taxon>Insecta</taxon>
        <taxon>Pterygota</taxon>
        <taxon>Neoptera</taxon>
        <taxon>Endopterygota</taxon>
        <taxon>Hymenoptera</taxon>
        <taxon>Apocrita</taxon>
        <taxon>Proctotrupomorpha</taxon>
        <taxon>Chalcidoidea</taxon>
        <taxon>Trichogrammatidae</taxon>
        <taxon>Trichogramma</taxon>
    </lineage>
</organism>
<dbReference type="InterPro" id="IPR000834">
    <property type="entry name" value="Peptidase_M14"/>
</dbReference>
<keyword evidence="6" id="KW-0645">Protease</keyword>
<dbReference type="EMBL" id="JBJJXI010000149">
    <property type="protein sequence ID" value="KAL3385967.1"/>
    <property type="molecule type" value="Genomic_DNA"/>
</dbReference>
<reference evidence="18 19" key="1">
    <citation type="journal article" date="2024" name="bioRxiv">
        <title>A reference genome for Trichogramma kaykai: A tiny desert-dwelling parasitoid wasp with competing sex-ratio distorters.</title>
        <authorList>
            <person name="Culotta J."/>
            <person name="Lindsey A.R."/>
        </authorList>
    </citation>
    <scope>NUCLEOTIDE SEQUENCE [LARGE SCALE GENOMIC DNA]</scope>
    <source>
        <strain evidence="18 19">KSX58</strain>
    </source>
</reference>
<name>A0ABD2VZB9_9HYME</name>
<feature type="active site" description="Proton donor/acceptor" evidence="15">
    <location>
        <position position="371"/>
    </location>
</feature>
<evidence type="ECO:0000256" key="3">
    <source>
        <dbReference type="ARBA" id="ARBA00005988"/>
    </source>
</evidence>
<evidence type="ECO:0000256" key="10">
    <source>
        <dbReference type="ARBA" id="ARBA00022833"/>
    </source>
</evidence>
<dbReference type="SUPFAM" id="SSF54897">
    <property type="entry name" value="Protease propeptides/inhibitors"/>
    <property type="match status" value="1"/>
</dbReference>
<evidence type="ECO:0000256" key="2">
    <source>
        <dbReference type="ARBA" id="ARBA00004613"/>
    </source>
</evidence>
<feature type="signal peptide" evidence="16">
    <location>
        <begin position="1"/>
        <end position="17"/>
    </location>
</feature>
<dbReference type="InterPro" id="IPR057247">
    <property type="entry name" value="CARBOXYPEPT_ZN_2"/>
</dbReference>
<dbReference type="Gene3D" id="3.30.70.340">
    <property type="entry name" value="Metallocarboxypeptidase-like"/>
    <property type="match status" value="1"/>
</dbReference>
<evidence type="ECO:0000256" key="16">
    <source>
        <dbReference type="SAM" id="SignalP"/>
    </source>
</evidence>
<dbReference type="Proteomes" id="UP001627154">
    <property type="component" value="Unassembled WGS sequence"/>
</dbReference>